<gene>
    <name evidence="2" type="ORF">C5Q96_05160</name>
</gene>
<dbReference type="KEGG" id="mdv:C5Q96_05160"/>
<dbReference type="Proteomes" id="UP000237883">
    <property type="component" value="Chromosome"/>
</dbReference>
<accession>A0A2S0L4S6</accession>
<keyword evidence="3" id="KW-1185">Reference proteome</keyword>
<evidence type="ECO:0000313" key="2">
    <source>
        <dbReference type="EMBL" id="AVM48266.1"/>
    </source>
</evidence>
<dbReference type="InterPro" id="IPR056092">
    <property type="entry name" value="DUF7675"/>
</dbReference>
<evidence type="ECO:0000313" key="3">
    <source>
        <dbReference type="Proteomes" id="UP000237883"/>
    </source>
</evidence>
<dbReference type="AlphaFoldDB" id="A0A2S0L4S6"/>
<organism evidence="2 3">
    <name type="scientific">Mogibacterium diversum</name>
    <dbReference type="NCBI Taxonomy" id="114527"/>
    <lineage>
        <taxon>Bacteria</taxon>
        <taxon>Bacillati</taxon>
        <taxon>Bacillota</taxon>
        <taxon>Clostridia</taxon>
        <taxon>Peptostreptococcales</taxon>
        <taxon>Anaerovoracaceae</taxon>
        <taxon>Mogibacterium</taxon>
    </lineage>
</organism>
<evidence type="ECO:0000259" key="1">
    <source>
        <dbReference type="Pfam" id="PF24723"/>
    </source>
</evidence>
<dbReference type="GeneID" id="78391649"/>
<name>A0A2S0L4S6_9FIRM</name>
<reference evidence="3" key="1">
    <citation type="submission" date="2018-02" db="EMBL/GenBank/DDBJ databases">
        <authorList>
            <person name="Holder M.E."/>
            <person name="Ajami N.J."/>
            <person name="Petrosino J.F."/>
        </authorList>
    </citation>
    <scope>NUCLEOTIDE SEQUENCE [LARGE SCALE GENOMIC DNA]</scope>
    <source>
        <strain evidence="3">CCUG 47132</strain>
    </source>
</reference>
<dbReference type="OrthoDB" id="9800835at2"/>
<dbReference type="EMBL" id="CP027228">
    <property type="protein sequence ID" value="AVM48266.1"/>
    <property type="molecule type" value="Genomic_DNA"/>
</dbReference>
<dbReference type="RefSeq" id="WP_106057339.1">
    <property type="nucleotide sequence ID" value="NZ_CP027228.1"/>
</dbReference>
<proteinExistence type="predicted"/>
<feature type="domain" description="DUF7675" evidence="1">
    <location>
        <begin position="7"/>
        <end position="72"/>
    </location>
</feature>
<sequence>MEQSNKFYKNNENDKIWWIDNSDTQVGVWLFSFDKKKIYNMFSDYPWKLTKEEREIFDKENPYWKDFFEDRK</sequence>
<dbReference type="Pfam" id="PF24723">
    <property type="entry name" value="DUF7675"/>
    <property type="match status" value="1"/>
</dbReference>
<protein>
    <recommendedName>
        <fullName evidence="1">DUF7675 domain-containing protein</fullName>
    </recommendedName>
</protein>